<dbReference type="GO" id="GO:0005680">
    <property type="term" value="C:anaphase-promoting complex"/>
    <property type="evidence" value="ECO:0007669"/>
    <property type="project" value="InterPro"/>
</dbReference>
<evidence type="ECO:0000313" key="3">
    <source>
        <dbReference type="EMBL" id="OTF81846.1"/>
    </source>
</evidence>
<evidence type="ECO:0000256" key="2">
    <source>
        <dbReference type="SAM" id="MobiDB-lite"/>
    </source>
</evidence>
<protein>
    <submittedName>
        <fullName evidence="3">Uncharacterized protein</fullName>
    </submittedName>
</protein>
<dbReference type="OrthoDB" id="6501669at2759"/>
<sequence length="81" mass="9541">MYRRNLTRIQIKLDDIRDYERSKKNEKDIEQQYDSKNSQQQQQQQIQTADASTNTTPRPDGTAAANVNHIITRQQRIGYFA</sequence>
<dbReference type="Proteomes" id="UP000194236">
    <property type="component" value="Unassembled WGS sequence"/>
</dbReference>
<dbReference type="InterPro" id="IPR018860">
    <property type="entry name" value="APC_suCDC26"/>
</dbReference>
<reference evidence="3 4" key="1">
    <citation type="submission" date="2017-03" db="EMBL/GenBank/DDBJ databases">
        <title>Genome Survey of Euroglyphus maynei.</title>
        <authorList>
            <person name="Arlian L.G."/>
            <person name="Morgan M.S."/>
            <person name="Rider S.D."/>
        </authorList>
    </citation>
    <scope>NUCLEOTIDE SEQUENCE [LARGE SCALE GENOMIC DNA]</scope>
    <source>
        <strain evidence="3">Arlian Lab</strain>
        <tissue evidence="3">Whole body</tissue>
    </source>
</reference>
<dbReference type="Pfam" id="PF10471">
    <property type="entry name" value="ANAPC_CDC26"/>
    <property type="match status" value="1"/>
</dbReference>
<proteinExistence type="predicted"/>
<evidence type="ECO:0000256" key="1">
    <source>
        <dbReference type="ARBA" id="ARBA00022786"/>
    </source>
</evidence>
<gene>
    <name evidence="3" type="ORF">BLA29_002733</name>
</gene>
<dbReference type="GO" id="GO:0031145">
    <property type="term" value="P:anaphase-promoting complex-dependent catabolic process"/>
    <property type="evidence" value="ECO:0007669"/>
    <property type="project" value="InterPro"/>
</dbReference>
<dbReference type="AlphaFoldDB" id="A0A1Y3BQG3"/>
<organism evidence="3 4">
    <name type="scientific">Euroglyphus maynei</name>
    <name type="common">Mayne's house dust mite</name>
    <dbReference type="NCBI Taxonomy" id="6958"/>
    <lineage>
        <taxon>Eukaryota</taxon>
        <taxon>Metazoa</taxon>
        <taxon>Ecdysozoa</taxon>
        <taxon>Arthropoda</taxon>
        <taxon>Chelicerata</taxon>
        <taxon>Arachnida</taxon>
        <taxon>Acari</taxon>
        <taxon>Acariformes</taxon>
        <taxon>Sarcoptiformes</taxon>
        <taxon>Astigmata</taxon>
        <taxon>Psoroptidia</taxon>
        <taxon>Analgoidea</taxon>
        <taxon>Pyroglyphidae</taxon>
        <taxon>Pyroglyphinae</taxon>
        <taxon>Euroglyphus</taxon>
    </lineage>
</organism>
<comment type="caution">
    <text evidence="3">The sequence shown here is derived from an EMBL/GenBank/DDBJ whole genome shotgun (WGS) entry which is preliminary data.</text>
</comment>
<name>A0A1Y3BQG3_EURMA</name>
<feature type="region of interest" description="Disordered" evidence="2">
    <location>
        <begin position="23"/>
        <end position="69"/>
    </location>
</feature>
<keyword evidence="1" id="KW-0833">Ubl conjugation pathway</keyword>
<keyword evidence="4" id="KW-1185">Reference proteome</keyword>
<feature type="compositionally biased region" description="Polar residues" evidence="2">
    <location>
        <begin position="48"/>
        <end position="57"/>
    </location>
</feature>
<accession>A0A1Y3BQG3</accession>
<dbReference type="EMBL" id="MUJZ01011502">
    <property type="protein sequence ID" value="OTF81846.1"/>
    <property type="molecule type" value="Genomic_DNA"/>
</dbReference>
<evidence type="ECO:0000313" key="4">
    <source>
        <dbReference type="Proteomes" id="UP000194236"/>
    </source>
</evidence>